<evidence type="ECO:0000256" key="1">
    <source>
        <dbReference type="ARBA" id="ARBA00004141"/>
    </source>
</evidence>
<dbReference type="GO" id="GO:0019646">
    <property type="term" value="P:aerobic electron transport chain"/>
    <property type="evidence" value="ECO:0007669"/>
    <property type="project" value="InterPro"/>
</dbReference>
<keyword evidence="4 9" id="KW-0812">Transmembrane</keyword>
<protein>
    <recommendedName>
        <fullName evidence="3">Probable cytochrome c oxidase subunit 3</fullName>
    </recommendedName>
    <alternativeName>
        <fullName evidence="7">Cytochrome aa3 subunit 3</fullName>
    </alternativeName>
</protein>
<dbReference type="KEGG" id="mdu:MDUV_42280"/>
<evidence type="ECO:0000256" key="7">
    <source>
        <dbReference type="ARBA" id="ARBA00031400"/>
    </source>
</evidence>
<evidence type="ECO:0000256" key="6">
    <source>
        <dbReference type="ARBA" id="ARBA00023136"/>
    </source>
</evidence>
<dbReference type="InterPro" id="IPR024791">
    <property type="entry name" value="Cyt_c/ubiquinol_Oxase_su3"/>
</dbReference>
<dbReference type="AlphaFoldDB" id="A0A7I7K751"/>
<sequence length="200" mass="22223">MTEATAQITTAPAPRDAGQRNHLPGASSMWFFVIGDLIIFAVYFVVYMYYRGQNHDLFLDSQAKLNTDIGAVNTVVLLTSSLLVALGTSAARAGKTAEGHRLFWLALGCGAVFPVLKAFEYIPEVIAGITPGTNLFFMFYFVMTGMHLCHVLLGLAILYFVVRDLRGPAPRMSFVETGATYWHMVDLLWIVLFALLYLMR</sequence>
<proteinExistence type="inferred from homology"/>
<dbReference type="SUPFAM" id="SSF81452">
    <property type="entry name" value="Cytochrome c oxidase subunit III-like"/>
    <property type="match status" value="1"/>
</dbReference>
<evidence type="ECO:0000256" key="2">
    <source>
        <dbReference type="ARBA" id="ARBA00010581"/>
    </source>
</evidence>
<keyword evidence="6" id="KW-0472">Membrane</keyword>
<evidence type="ECO:0000313" key="11">
    <source>
        <dbReference type="Proteomes" id="UP000467006"/>
    </source>
</evidence>
<comment type="subcellular location">
    <subcellularLocation>
        <location evidence="9">Cell membrane</location>
        <topology evidence="9">Multi-pass membrane protein</topology>
    </subcellularLocation>
    <subcellularLocation>
        <location evidence="1">Membrane</location>
        <topology evidence="1">Multi-pass membrane protein</topology>
    </subcellularLocation>
</comment>
<evidence type="ECO:0000256" key="8">
    <source>
        <dbReference type="ARBA" id="ARBA00047816"/>
    </source>
</evidence>
<dbReference type="Proteomes" id="UP000467006">
    <property type="component" value="Chromosome"/>
</dbReference>
<evidence type="ECO:0000256" key="9">
    <source>
        <dbReference type="RuleBase" id="RU003376"/>
    </source>
</evidence>
<evidence type="ECO:0000256" key="5">
    <source>
        <dbReference type="ARBA" id="ARBA00022989"/>
    </source>
</evidence>
<gene>
    <name evidence="10" type="ORF">MDUV_42280</name>
</gene>
<comment type="similarity">
    <text evidence="2 9">Belongs to the cytochrome c oxidase subunit 3 family.</text>
</comment>
<accession>A0A7I7K751</accession>
<dbReference type="GO" id="GO:0005886">
    <property type="term" value="C:plasma membrane"/>
    <property type="evidence" value="ECO:0007669"/>
    <property type="project" value="UniProtKB-SubCell"/>
</dbReference>
<organism evidence="10 11">
    <name type="scientific">Mycolicibacterium duvalii</name>
    <dbReference type="NCBI Taxonomy" id="39688"/>
    <lineage>
        <taxon>Bacteria</taxon>
        <taxon>Bacillati</taxon>
        <taxon>Actinomycetota</taxon>
        <taxon>Actinomycetes</taxon>
        <taxon>Mycobacteriales</taxon>
        <taxon>Mycobacteriaceae</taxon>
        <taxon>Mycolicibacterium</taxon>
    </lineage>
</organism>
<reference evidence="10 11" key="1">
    <citation type="journal article" date="2019" name="Emerg. Microbes Infect.">
        <title>Comprehensive subspecies identification of 175 nontuberculous mycobacteria species based on 7547 genomic profiles.</title>
        <authorList>
            <person name="Matsumoto Y."/>
            <person name="Kinjo T."/>
            <person name="Motooka D."/>
            <person name="Nabeya D."/>
            <person name="Jung N."/>
            <person name="Uechi K."/>
            <person name="Horii T."/>
            <person name="Iida T."/>
            <person name="Fujita J."/>
            <person name="Nakamura S."/>
        </authorList>
    </citation>
    <scope>NUCLEOTIDE SEQUENCE [LARGE SCALE GENOMIC DNA]</scope>
    <source>
        <strain evidence="10 11">JCM 6396</strain>
    </source>
</reference>
<dbReference type="RefSeq" id="WP_098005598.1">
    <property type="nucleotide sequence ID" value="NZ_AP022563.1"/>
</dbReference>
<dbReference type="PROSITE" id="PS50253">
    <property type="entry name" value="COX3"/>
    <property type="match status" value="1"/>
</dbReference>
<evidence type="ECO:0000256" key="4">
    <source>
        <dbReference type="ARBA" id="ARBA00022692"/>
    </source>
</evidence>
<dbReference type="GO" id="GO:0004129">
    <property type="term" value="F:cytochrome-c oxidase activity"/>
    <property type="evidence" value="ECO:0007669"/>
    <property type="project" value="UniProtKB-EC"/>
</dbReference>
<dbReference type="InterPro" id="IPR013833">
    <property type="entry name" value="Cyt_c_oxidase_su3_a-hlx"/>
</dbReference>
<keyword evidence="5" id="KW-1133">Transmembrane helix</keyword>
<dbReference type="PANTHER" id="PTHR11403:SF6">
    <property type="entry name" value="NITRIC OXIDE REDUCTASE SUBUNIT E"/>
    <property type="match status" value="1"/>
</dbReference>
<dbReference type="Gene3D" id="1.20.120.80">
    <property type="entry name" value="Cytochrome c oxidase, subunit III, four-helix bundle"/>
    <property type="match status" value="1"/>
</dbReference>
<dbReference type="OrthoDB" id="9810850at2"/>
<dbReference type="EMBL" id="AP022563">
    <property type="protein sequence ID" value="BBX19368.1"/>
    <property type="molecule type" value="Genomic_DNA"/>
</dbReference>
<evidence type="ECO:0000313" key="10">
    <source>
        <dbReference type="EMBL" id="BBX19368.1"/>
    </source>
</evidence>
<comment type="catalytic activity">
    <reaction evidence="8">
        <text>4 Fe(II)-[cytochrome c] + O2 + 8 H(+)(in) = 4 Fe(III)-[cytochrome c] + 2 H2O + 4 H(+)(out)</text>
        <dbReference type="Rhea" id="RHEA:11436"/>
        <dbReference type="Rhea" id="RHEA-COMP:10350"/>
        <dbReference type="Rhea" id="RHEA-COMP:14399"/>
        <dbReference type="ChEBI" id="CHEBI:15377"/>
        <dbReference type="ChEBI" id="CHEBI:15378"/>
        <dbReference type="ChEBI" id="CHEBI:15379"/>
        <dbReference type="ChEBI" id="CHEBI:29033"/>
        <dbReference type="ChEBI" id="CHEBI:29034"/>
        <dbReference type="EC" id="7.1.1.9"/>
    </reaction>
</comment>
<dbReference type="InterPro" id="IPR000298">
    <property type="entry name" value="Cyt_c_oxidase-like_su3"/>
</dbReference>
<evidence type="ECO:0000256" key="3">
    <source>
        <dbReference type="ARBA" id="ARBA00022347"/>
    </source>
</evidence>
<name>A0A7I7K751_9MYCO</name>
<dbReference type="InterPro" id="IPR035973">
    <property type="entry name" value="Cyt_c_oxidase_su3-like_sf"/>
</dbReference>
<dbReference type="Pfam" id="PF00510">
    <property type="entry name" value="COX3"/>
    <property type="match status" value="1"/>
</dbReference>
<dbReference type="PANTHER" id="PTHR11403">
    <property type="entry name" value="CYTOCHROME C OXIDASE SUBUNIT III"/>
    <property type="match status" value="1"/>
</dbReference>
<keyword evidence="11" id="KW-1185">Reference proteome</keyword>